<dbReference type="Pfam" id="PF18701">
    <property type="entry name" value="DUF5641"/>
    <property type="match status" value="1"/>
</dbReference>
<dbReference type="Gene3D" id="3.30.420.10">
    <property type="entry name" value="Ribonuclease H-like superfamily/Ribonuclease H"/>
    <property type="match status" value="1"/>
</dbReference>
<dbReference type="AlphaFoldDB" id="A0A0L7QKY5"/>
<keyword evidence="3" id="KW-1185">Reference proteome</keyword>
<feature type="domain" description="DUF5641" evidence="1">
    <location>
        <begin position="94"/>
        <end position="188"/>
    </location>
</feature>
<dbReference type="STRING" id="597456.A0A0L7QKY5"/>
<organism evidence="2 3">
    <name type="scientific">Habropoda laboriosa</name>
    <dbReference type="NCBI Taxonomy" id="597456"/>
    <lineage>
        <taxon>Eukaryota</taxon>
        <taxon>Metazoa</taxon>
        <taxon>Ecdysozoa</taxon>
        <taxon>Arthropoda</taxon>
        <taxon>Hexapoda</taxon>
        <taxon>Insecta</taxon>
        <taxon>Pterygota</taxon>
        <taxon>Neoptera</taxon>
        <taxon>Endopterygota</taxon>
        <taxon>Hymenoptera</taxon>
        <taxon>Apocrita</taxon>
        <taxon>Aculeata</taxon>
        <taxon>Apoidea</taxon>
        <taxon>Anthophila</taxon>
        <taxon>Apidae</taxon>
        <taxon>Habropoda</taxon>
    </lineage>
</organism>
<evidence type="ECO:0000313" key="2">
    <source>
        <dbReference type="EMBL" id="KOC59254.1"/>
    </source>
</evidence>
<dbReference type="InterPro" id="IPR040676">
    <property type="entry name" value="DUF5641"/>
</dbReference>
<dbReference type="InterPro" id="IPR036397">
    <property type="entry name" value="RNaseH_sf"/>
</dbReference>
<accession>A0A0L7QKY5</accession>
<dbReference type="PANTHER" id="PTHR47331">
    <property type="entry name" value="PHD-TYPE DOMAIN-CONTAINING PROTEIN"/>
    <property type="match status" value="1"/>
</dbReference>
<protein>
    <recommendedName>
        <fullName evidence="1">DUF5641 domain-containing protein</fullName>
    </recommendedName>
</protein>
<sequence length="207" mass="24080">MPPHSPHFGGLWESAVKSVKHHIKRVIGDQRLTYEELYTFLTQVESCLNSRPLSPLSDDPNDLNPLTPGHFIIGDLLTALPQQDLRDINPGRLKRYQLLKQMFQHFWSRWSMEYLHNLQQRVKWRRSTTLGFKAGDMVVIKEPNLPPLKWMLARITETHPRPDAVSRVLTLRTAEGILKRPITKVCFLPTPEEDANEENDTRRRLST</sequence>
<dbReference type="OrthoDB" id="6599864at2759"/>
<proteinExistence type="predicted"/>
<gene>
    <name evidence="2" type="ORF">WH47_12564</name>
</gene>
<dbReference type="GO" id="GO:0003676">
    <property type="term" value="F:nucleic acid binding"/>
    <property type="evidence" value="ECO:0007669"/>
    <property type="project" value="InterPro"/>
</dbReference>
<evidence type="ECO:0000259" key="1">
    <source>
        <dbReference type="Pfam" id="PF18701"/>
    </source>
</evidence>
<reference evidence="2 3" key="1">
    <citation type="submission" date="2015-07" db="EMBL/GenBank/DDBJ databases">
        <title>The genome of Habropoda laboriosa.</title>
        <authorList>
            <person name="Pan H."/>
            <person name="Kapheim K."/>
        </authorList>
    </citation>
    <scope>NUCLEOTIDE SEQUENCE [LARGE SCALE GENOMIC DNA]</scope>
    <source>
        <strain evidence="2">0110345459</strain>
    </source>
</reference>
<name>A0A0L7QKY5_9HYME</name>
<dbReference type="EMBL" id="KQ414938">
    <property type="protein sequence ID" value="KOC59254.1"/>
    <property type="molecule type" value="Genomic_DNA"/>
</dbReference>
<dbReference type="Proteomes" id="UP000053825">
    <property type="component" value="Unassembled WGS sequence"/>
</dbReference>
<evidence type="ECO:0000313" key="3">
    <source>
        <dbReference type="Proteomes" id="UP000053825"/>
    </source>
</evidence>